<evidence type="ECO:0000256" key="7">
    <source>
        <dbReference type="ARBA" id="ARBA00023012"/>
    </source>
</evidence>
<dbReference type="SMART" id="SM00382">
    <property type="entry name" value="AAA"/>
    <property type="match status" value="1"/>
</dbReference>
<dbReference type="GO" id="GO:0000160">
    <property type="term" value="P:phosphorelay signal transduction system"/>
    <property type="evidence" value="ECO:0007669"/>
    <property type="project" value="UniProtKB-KW"/>
</dbReference>
<dbReference type="PROSITE" id="PS50045">
    <property type="entry name" value="SIGMA54_INTERACT_4"/>
    <property type="match status" value="1"/>
</dbReference>
<sequence length="436" mass="46344">MTDLVFVVDDDEDHRLAAADLIEAAGYRVMAFAGAAAALAALAEADPAVVITDLRMPGMDGLGLVSALKDHGGDHPVIVITGHGDVPQAVRAIRIGAEDFLEKPYNADHLLLVIGRVVAARATRAELRRVKSRLAGEEIVGDSPAIADLRAKVSGLGPLDVNVVVTGETGTGKELVARSLHAGGPRGKHGFVALNCAALPESLFEIEMFGCVGGAFPGATVDKPGKLELASGGTLLLDEVDMMPPAVQAKMLRVLEENAVERLGENRLRPLDLRVIATSKVNLKSMTFAGGFRADLYYRLAGAEIETLPLRDVPGDIPLLFAAFASEAARRHGRALPEITIGLRARLMRRSWPGNARELRAVAERFVLGLGIGEAAETGVEAKVAETLPERVAAFEAREIHAALAQCRGHTDRAADLLGLPRRTLNDKIKRLGIKL</sequence>
<dbReference type="InterPro" id="IPR009057">
    <property type="entry name" value="Homeodomain-like_sf"/>
</dbReference>
<dbReference type="InterPro" id="IPR025662">
    <property type="entry name" value="Sigma_54_int_dom_ATP-bd_1"/>
</dbReference>
<keyword evidence="8" id="KW-0805">Transcription regulation</keyword>
<keyword evidence="7" id="KW-0902">Two-component regulatory system</keyword>
<dbReference type="SUPFAM" id="SSF52540">
    <property type="entry name" value="P-loop containing nucleoside triphosphate hydrolases"/>
    <property type="match status" value="1"/>
</dbReference>
<dbReference type="CDD" id="cd00009">
    <property type="entry name" value="AAA"/>
    <property type="match status" value="1"/>
</dbReference>
<keyword evidence="5" id="KW-0547">Nucleotide-binding</keyword>
<evidence type="ECO:0000256" key="3">
    <source>
        <dbReference type="ARBA" id="ARBA00015308"/>
    </source>
</evidence>
<dbReference type="PRINTS" id="PR01590">
    <property type="entry name" value="HTHFIS"/>
</dbReference>
<dbReference type="InterPro" id="IPR011006">
    <property type="entry name" value="CheY-like_superfamily"/>
</dbReference>
<dbReference type="GO" id="GO:0006355">
    <property type="term" value="P:regulation of DNA-templated transcription"/>
    <property type="evidence" value="ECO:0007669"/>
    <property type="project" value="InterPro"/>
</dbReference>
<feature type="domain" description="Response regulatory" evidence="13">
    <location>
        <begin position="4"/>
        <end position="118"/>
    </location>
</feature>
<gene>
    <name evidence="14" type="ORF">G0P99_19165</name>
</gene>
<dbReference type="EMBL" id="JAAGOX010000053">
    <property type="protein sequence ID" value="NDW47071.1"/>
    <property type="molecule type" value="Genomic_DNA"/>
</dbReference>
<dbReference type="InterPro" id="IPR027417">
    <property type="entry name" value="P-loop_NTPase"/>
</dbReference>
<dbReference type="InterPro" id="IPR002078">
    <property type="entry name" value="Sigma_54_int"/>
</dbReference>
<dbReference type="PANTHER" id="PTHR32071">
    <property type="entry name" value="TRANSCRIPTIONAL REGULATORY PROTEIN"/>
    <property type="match status" value="1"/>
</dbReference>
<evidence type="ECO:0000256" key="6">
    <source>
        <dbReference type="ARBA" id="ARBA00022840"/>
    </source>
</evidence>
<dbReference type="Pfam" id="PF00158">
    <property type="entry name" value="Sigma54_activat"/>
    <property type="match status" value="1"/>
</dbReference>
<dbReference type="Gene3D" id="1.10.8.60">
    <property type="match status" value="1"/>
</dbReference>
<dbReference type="Gene3D" id="1.10.10.60">
    <property type="entry name" value="Homeodomain-like"/>
    <property type="match status" value="1"/>
</dbReference>
<dbReference type="Gene3D" id="3.40.50.2300">
    <property type="match status" value="1"/>
</dbReference>
<evidence type="ECO:0000256" key="8">
    <source>
        <dbReference type="ARBA" id="ARBA00023015"/>
    </source>
</evidence>
<proteinExistence type="predicted"/>
<evidence type="ECO:0000259" key="13">
    <source>
        <dbReference type="PROSITE" id="PS50110"/>
    </source>
</evidence>
<evidence type="ECO:0000259" key="12">
    <source>
        <dbReference type="PROSITE" id="PS50045"/>
    </source>
</evidence>
<dbReference type="InterPro" id="IPR003593">
    <property type="entry name" value="AAA+_ATPase"/>
</dbReference>
<dbReference type="AlphaFoldDB" id="A0A6B2NSD0"/>
<dbReference type="PROSITE" id="PS00675">
    <property type="entry name" value="SIGMA54_INTERACT_1"/>
    <property type="match status" value="1"/>
</dbReference>
<keyword evidence="4 11" id="KW-0597">Phosphoprotein</keyword>
<name>A0A6B2NSD0_9RHOB</name>
<dbReference type="PROSITE" id="PS50110">
    <property type="entry name" value="RESPONSE_REGULATORY"/>
    <property type="match status" value="1"/>
</dbReference>
<comment type="caution">
    <text evidence="14">The sequence shown here is derived from an EMBL/GenBank/DDBJ whole genome shotgun (WGS) entry which is preliminary data.</text>
</comment>
<dbReference type="PANTHER" id="PTHR32071:SF57">
    <property type="entry name" value="C4-DICARBOXYLATE TRANSPORT TRANSCRIPTIONAL REGULATORY PROTEIN DCTD"/>
    <property type="match status" value="1"/>
</dbReference>
<dbReference type="Pfam" id="PF02954">
    <property type="entry name" value="HTH_8"/>
    <property type="match status" value="1"/>
</dbReference>
<dbReference type="SMART" id="SM00448">
    <property type="entry name" value="REC"/>
    <property type="match status" value="1"/>
</dbReference>
<keyword evidence="9" id="KW-0010">Activator</keyword>
<evidence type="ECO:0000313" key="14">
    <source>
        <dbReference type="EMBL" id="NDW47071.1"/>
    </source>
</evidence>
<evidence type="ECO:0000256" key="5">
    <source>
        <dbReference type="ARBA" id="ARBA00022741"/>
    </source>
</evidence>
<dbReference type="InterPro" id="IPR002197">
    <property type="entry name" value="HTH_Fis"/>
</dbReference>
<keyword evidence="6" id="KW-0067">ATP-binding</keyword>
<dbReference type="Gene3D" id="3.40.50.300">
    <property type="entry name" value="P-loop containing nucleotide triphosphate hydrolases"/>
    <property type="match status" value="1"/>
</dbReference>
<dbReference type="RefSeq" id="WP_164132087.1">
    <property type="nucleotide sequence ID" value="NZ_JAAGOX010000053.1"/>
</dbReference>
<dbReference type="FunFam" id="3.40.50.2300:FF:000018">
    <property type="entry name" value="DNA-binding transcriptional regulator NtrC"/>
    <property type="match status" value="1"/>
</dbReference>
<accession>A0A6B2NSD0</accession>
<organism evidence="14">
    <name type="scientific">Ruegeria sp. PrR005</name>
    <dbReference type="NCBI Taxonomy" id="2706882"/>
    <lineage>
        <taxon>Bacteria</taxon>
        <taxon>Pseudomonadati</taxon>
        <taxon>Pseudomonadota</taxon>
        <taxon>Alphaproteobacteria</taxon>
        <taxon>Rhodobacterales</taxon>
        <taxon>Roseobacteraceae</taxon>
        <taxon>Ruegeria</taxon>
    </lineage>
</organism>
<dbReference type="SUPFAM" id="SSF46689">
    <property type="entry name" value="Homeodomain-like"/>
    <property type="match status" value="1"/>
</dbReference>
<feature type="domain" description="Sigma-54 factor interaction" evidence="12">
    <location>
        <begin position="139"/>
        <end position="368"/>
    </location>
</feature>
<keyword evidence="10" id="KW-0804">Transcription</keyword>
<dbReference type="Pfam" id="PF00072">
    <property type="entry name" value="Response_reg"/>
    <property type="match status" value="1"/>
</dbReference>
<comment type="function">
    <text evidence="1">Required for activation of most nif operons, which are directly involved in nitrogen fixation.</text>
</comment>
<dbReference type="PROSITE" id="PS00676">
    <property type="entry name" value="SIGMA54_INTERACT_2"/>
    <property type="match status" value="1"/>
</dbReference>
<dbReference type="InterPro" id="IPR058031">
    <property type="entry name" value="AAA_lid_NorR"/>
</dbReference>
<evidence type="ECO:0000256" key="1">
    <source>
        <dbReference type="ARBA" id="ARBA00002167"/>
    </source>
</evidence>
<reference evidence="14" key="1">
    <citation type="submission" date="2020-02" db="EMBL/GenBank/DDBJ databases">
        <title>Delineation of the pyrene-degrading pathway in Roseobacter clade bacteria by genomic analysis.</title>
        <authorList>
            <person name="Zhou H."/>
            <person name="Wang H."/>
        </authorList>
    </citation>
    <scope>NUCLEOTIDE SEQUENCE</scope>
    <source>
        <strain evidence="14">PrR005</strain>
    </source>
</reference>
<dbReference type="GO" id="GO:0005524">
    <property type="term" value="F:ATP binding"/>
    <property type="evidence" value="ECO:0007669"/>
    <property type="project" value="UniProtKB-KW"/>
</dbReference>
<evidence type="ECO:0000256" key="9">
    <source>
        <dbReference type="ARBA" id="ARBA00023159"/>
    </source>
</evidence>
<dbReference type="InterPro" id="IPR001789">
    <property type="entry name" value="Sig_transdc_resp-reg_receiver"/>
</dbReference>
<protein>
    <recommendedName>
        <fullName evidence="3">Nif-specific regulatory protein</fullName>
    </recommendedName>
</protein>
<dbReference type="SUPFAM" id="SSF52172">
    <property type="entry name" value="CheY-like"/>
    <property type="match status" value="1"/>
</dbReference>
<comment type="subunit">
    <text evidence="2">Interacts with sigma-54.</text>
</comment>
<feature type="modified residue" description="4-aspartylphosphate" evidence="11">
    <location>
        <position position="53"/>
    </location>
</feature>
<dbReference type="FunFam" id="3.40.50.300:FF:000006">
    <property type="entry name" value="DNA-binding transcriptional regulator NtrC"/>
    <property type="match status" value="1"/>
</dbReference>
<evidence type="ECO:0000256" key="11">
    <source>
        <dbReference type="PROSITE-ProRule" id="PRU00169"/>
    </source>
</evidence>
<dbReference type="InterPro" id="IPR025943">
    <property type="entry name" value="Sigma_54_int_dom_ATP-bd_2"/>
</dbReference>
<evidence type="ECO:0000256" key="2">
    <source>
        <dbReference type="ARBA" id="ARBA00011135"/>
    </source>
</evidence>
<evidence type="ECO:0000256" key="10">
    <source>
        <dbReference type="ARBA" id="ARBA00023163"/>
    </source>
</evidence>
<evidence type="ECO:0000256" key="4">
    <source>
        <dbReference type="ARBA" id="ARBA00022553"/>
    </source>
</evidence>
<dbReference type="GO" id="GO:0043565">
    <property type="term" value="F:sequence-specific DNA binding"/>
    <property type="evidence" value="ECO:0007669"/>
    <property type="project" value="InterPro"/>
</dbReference>
<dbReference type="Pfam" id="PF25601">
    <property type="entry name" value="AAA_lid_14"/>
    <property type="match status" value="1"/>
</dbReference>